<gene>
    <name evidence="7" type="ORF">DLAC_06466</name>
</gene>
<dbReference type="PRINTS" id="PR00463">
    <property type="entry name" value="EP450I"/>
</dbReference>
<dbReference type="CDD" id="cd20617">
    <property type="entry name" value="CYP1_2-like"/>
    <property type="match status" value="1"/>
</dbReference>
<dbReference type="InterPro" id="IPR050182">
    <property type="entry name" value="Cytochrome_P450_fam2"/>
</dbReference>
<name>A0A151ZEU8_TIELA</name>
<dbReference type="OMA" id="CREGLPC"/>
<evidence type="ECO:0000313" key="7">
    <source>
        <dbReference type="EMBL" id="KYQ92483.1"/>
    </source>
</evidence>
<keyword evidence="4 5" id="KW-0408">Iron</keyword>
<dbReference type="GO" id="GO:0020037">
    <property type="term" value="F:heme binding"/>
    <property type="evidence" value="ECO:0007669"/>
    <property type="project" value="InterPro"/>
</dbReference>
<comment type="similarity">
    <text evidence="2 6">Belongs to the cytochrome P450 family.</text>
</comment>
<dbReference type="SUPFAM" id="SSF48264">
    <property type="entry name" value="Cytochrome P450"/>
    <property type="match status" value="1"/>
</dbReference>
<evidence type="ECO:0000256" key="5">
    <source>
        <dbReference type="PIRSR" id="PIRSR602401-1"/>
    </source>
</evidence>
<dbReference type="Pfam" id="PF00067">
    <property type="entry name" value="p450"/>
    <property type="match status" value="1"/>
</dbReference>
<reference evidence="7 8" key="1">
    <citation type="submission" date="2015-12" db="EMBL/GenBank/DDBJ databases">
        <title>Dictyostelia acquired genes for synthesis and detection of signals that induce cell-type specialization by lateral gene transfer from prokaryotes.</title>
        <authorList>
            <person name="Gloeckner G."/>
            <person name="Schaap P."/>
        </authorList>
    </citation>
    <scope>NUCLEOTIDE SEQUENCE [LARGE SCALE GENOMIC DNA]</scope>
    <source>
        <strain evidence="7 8">TK</strain>
    </source>
</reference>
<dbReference type="PANTHER" id="PTHR24300">
    <property type="entry name" value="CYTOCHROME P450 508A4-RELATED"/>
    <property type="match status" value="1"/>
</dbReference>
<dbReference type="GO" id="GO:0005506">
    <property type="term" value="F:iron ion binding"/>
    <property type="evidence" value="ECO:0007669"/>
    <property type="project" value="InterPro"/>
</dbReference>
<dbReference type="Proteomes" id="UP000076078">
    <property type="component" value="Unassembled WGS sequence"/>
</dbReference>
<evidence type="ECO:0000256" key="1">
    <source>
        <dbReference type="ARBA" id="ARBA00004167"/>
    </source>
</evidence>
<evidence type="ECO:0000256" key="2">
    <source>
        <dbReference type="ARBA" id="ARBA00010617"/>
    </source>
</evidence>
<protein>
    <submittedName>
        <fullName evidence="7">Cytochrome P450 family protein</fullName>
    </submittedName>
</protein>
<dbReference type="OrthoDB" id="1055148at2759"/>
<dbReference type="InterPro" id="IPR017972">
    <property type="entry name" value="Cyt_P450_CS"/>
</dbReference>
<keyword evidence="6" id="KW-0560">Oxidoreductase</keyword>
<dbReference type="PANTHER" id="PTHR24300:SF417">
    <property type="entry name" value="CYTOCHROME P450 508B1-RELATED"/>
    <property type="match status" value="1"/>
</dbReference>
<evidence type="ECO:0000256" key="6">
    <source>
        <dbReference type="RuleBase" id="RU000461"/>
    </source>
</evidence>
<dbReference type="AlphaFoldDB" id="A0A151ZEU8"/>
<dbReference type="InterPro" id="IPR036396">
    <property type="entry name" value="Cyt_P450_sf"/>
</dbReference>
<evidence type="ECO:0000256" key="3">
    <source>
        <dbReference type="ARBA" id="ARBA00022723"/>
    </source>
</evidence>
<proteinExistence type="inferred from homology"/>
<dbReference type="GO" id="GO:0016020">
    <property type="term" value="C:membrane"/>
    <property type="evidence" value="ECO:0007669"/>
    <property type="project" value="UniProtKB-SubCell"/>
</dbReference>
<dbReference type="InterPro" id="IPR002401">
    <property type="entry name" value="Cyt_P450_E_grp-I"/>
</dbReference>
<dbReference type="Gene3D" id="1.10.630.10">
    <property type="entry name" value="Cytochrome P450"/>
    <property type="match status" value="1"/>
</dbReference>
<dbReference type="GO" id="GO:0004497">
    <property type="term" value="F:monooxygenase activity"/>
    <property type="evidence" value="ECO:0007669"/>
    <property type="project" value="UniProtKB-KW"/>
</dbReference>
<dbReference type="InParanoid" id="A0A151ZEU8"/>
<evidence type="ECO:0000313" key="8">
    <source>
        <dbReference type="Proteomes" id="UP000076078"/>
    </source>
</evidence>
<dbReference type="InterPro" id="IPR001128">
    <property type="entry name" value="Cyt_P450"/>
</dbReference>
<dbReference type="PRINTS" id="PR00385">
    <property type="entry name" value="P450"/>
</dbReference>
<dbReference type="STRING" id="361077.A0A151ZEU8"/>
<comment type="subcellular location">
    <subcellularLocation>
        <location evidence="1">Membrane</location>
        <topology evidence="1">Single-pass membrane protein</topology>
    </subcellularLocation>
</comment>
<keyword evidence="5 6" id="KW-0349">Heme</keyword>
<accession>A0A151ZEU8</accession>
<dbReference type="GO" id="GO:0016705">
    <property type="term" value="F:oxidoreductase activity, acting on paired donors, with incorporation or reduction of molecular oxygen"/>
    <property type="evidence" value="ECO:0007669"/>
    <property type="project" value="InterPro"/>
</dbReference>
<keyword evidence="6" id="KW-0503">Monooxygenase</keyword>
<sequence>MFFLIISVILIIIFLDFIWKNSYNKTIKQPLAIPLFGNLHLLGKSPHESLTKLSHTYGSLMGMWYGNKYSVFVNDVELAKEIFFRRNENFMERPRLPSFSSISNDYKNFVIADEYWWKIAKKKVANTFQKTQLVHHAYDLIHNESMRFVEALGKQSKNGEPVQPREFCQRFSFNIILQYVFSRSISYDVNSQDEVVDNDISLTELVKSVDDFLQVVATGNIFDYISIISPLYKSYMSNYGPHLKIVKLITTLYNKHKETIDIENPRDLVDNLIIESMNNTDTSIDKDTDQLQNILIGFDFFIAGSDTSSNTIEWFILMMANYPDVQEKCYKELKSLNITTGQVLLSHQKVTPYLNATIKEVMRLHPVAPIGFPRVSKDSCILDNGAIIPAKSQVLLHTRAIFLNEKYFESPMQFNPDRYLNDVNLPHQLLFGLGSRSCAGNQLATDEIFAATSNLLYSYKITTRNPNVPISDAEGMYFI</sequence>
<dbReference type="PROSITE" id="PS00086">
    <property type="entry name" value="CYTOCHROME_P450"/>
    <property type="match status" value="1"/>
</dbReference>
<organism evidence="7 8">
    <name type="scientific">Tieghemostelium lacteum</name>
    <name type="common">Slime mold</name>
    <name type="synonym">Dictyostelium lacteum</name>
    <dbReference type="NCBI Taxonomy" id="361077"/>
    <lineage>
        <taxon>Eukaryota</taxon>
        <taxon>Amoebozoa</taxon>
        <taxon>Evosea</taxon>
        <taxon>Eumycetozoa</taxon>
        <taxon>Dictyostelia</taxon>
        <taxon>Dictyosteliales</taxon>
        <taxon>Raperosteliaceae</taxon>
        <taxon>Tieghemostelium</taxon>
    </lineage>
</organism>
<keyword evidence="8" id="KW-1185">Reference proteome</keyword>
<comment type="caution">
    <text evidence="7">The sequence shown here is derived from an EMBL/GenBank/DDBJ whole genome shotgun (WGS) entry which is preliminary data.</text>
</comment>
<dbReference type="EMBL" id="LODT01000029">
    <property type="protein sequence ID" value="KYQ92483.1"/>
    <property type="molecule type" value="Genomic_DNA"/>
</dbReference>
<feature type="binding site" description="axial binding residue" evidence="5">
    <location>
        <position position="438"/>
    </location>
    <ligand>
        <name>heme</name>
        <dbReference type="ChEBI" id="CHEBI:30413"/>
    </ligand>
    <ligandPart>
        <name>Fe</name>
        <dbReference type="ChEBI" id="CHEBI:18248"/>
    </ligandPart>
</feature>
<keyword evidence="3 5" id="KW-0479">Metal-binding</keyword>
<evidence type="ECO:0000256" key="4">
    <source>
        <dbReference type="ARBA" id="ARBA00023004"/>
    </source>
</evidence>
<comment type="cofactor">
    <cofactor evidence="5">
        <name>heme</name>
        <dbReference type="ChEBI" id="CHEBI:30413"/>
    </cofactor>
</comment>